<evidence type="ECO:0000313" key="4">
    <source>
        <dbReference type="Proteomes" id="UP000799437"/>
    </source>
</evidence>
<dbReference type="Proteomes" id="UP000799437">
    <property type="component" value="Unassembled WGS sequence"/>
</dbReference>
<feature type="compositionally biased region" description="Basic residues" evidence="1">
    <location>
        <begin position="67"/>
        <end position="78"/>
    </location>
</feature>
<keyword evidence="2" id="KW-0812">Transmembrane</keyword>
<feature type="region of interest" description="Disordered" evidence="1">
    <location>
        <begin position="65"/>
        <end position="84"/>
    </location>
</feature>
<keyword evidence="4" id="KW-1185">Reference proteome</keyword>
<evidence type="ECO:0000313" key="3">
    <source>
        <dbReference type="EMBL" id="KAF2761233.1"/>
    </source>
</evidence>
<keyword evidence="2" id="KW-1133">Transmembrane helix</keyword>
<protein>
    <submittedName>
        <fullName evidence="3">Uncharacterized protein</fullName>
    </submittedName>
</protein>
<feature type="transmembrane region" description="Helical" evidence="2">
    <location>
        <begin position="168"/>
        <end position="186"/>
    </location>
</feature>
<reference evidence="3" key="1">
    <citation type="journal article" date="2020" name="Stud. Mycol.">
        <title>101 Dothideomycetes genomes: a test case for predicting lifestyles and emergence of pathogens.</title>
        <authorList>
            <person name="Haridas S."/>
            <person name="Albert R."/>
            <person name="Binder M."/>
            <person name="Bloem J."/>
            <person name="Labutti K."/>
            <person name="Salamov A."/>
            <person name="Andreopoulos B."/>
            <person name="Baker S."/>
            <person name="Barry K."/>
            <person name="Bills G."/>
            <person name="Bluhm B."/>
            <person name="Cannon C."/>
            <person name="Castanera R."/>
            <person name="Culley D."/>
            <person name="Daum C."/>
            <person name="Ezra D."/>
            <person name="Gonzalez J."/>
            <person name="Henrissat B."/>
            <person name="Kuo A."/>
            <person name="Liang C."/>
            <person name="Lipzen A."/>
            <person name="Lutzoni F."/>
            <person name="Magnuson J."/>
            <person name="Mondo S."/>
            <person name="Nolan M."/>
            <person name="Ohm R."/>
            <person name="Pangilinan J."/>
            <person name="Park H.-J."/>
            <person name="Ramirez L."/>
            <person name="Alfaro M."/>
            <person name="Sun H."/>
            <person name="Tritt A."/>
            <person name="Yoshinaga Y."/>
            <person name="Zwiers L.-H."/>
            <person name="Turgeon B."/>
            <person name="Goodwin S."/>
            <person name="Spatafora J."/>
            <person name="Crous P."/>
            <person name="Grigoriev I."/>
        </authorList>
    </citation>
    <scope>NUCLEOTIDE SEQUENCE</scope>
    <source>
        <strain evidence="3">CBS 121739</strain>
    </source>
</reference>
<dbReference type="RefSeq" id="XP_033603684.1">
    <property type="nucleotide sequence ID" value="XM_033740223.1"/>
</dbReference>
<organism evidence="3 4">
    <name type="scientific">Pseudovirgaria hyperparasitica</name>
    <dbReference type="NCBI Taxonomy" id="470096"/>
    <lineage>
        <taxon>Eukaryota</taxon>
        <taxon>Fungi</taxon>
        <taxon>Dikarya</taxon>
        <taxon>Ascomycota</taxon>
        <taxon>Pezizomycotina</taxon>
        <taxon>Dothideomycetes</taxon>
        <taxon>Dothideomycetes incertae sedis</taxon>
        <taxon>Acrospermales</taxon>
        <taxon>Acrospermaceae</taxon>
        <taxon>Pseudovirgaria</taxon>
    </lineage>
</organism>
<dbReference type="EMBL" id="ML996567">
    <property type="protein sequence ID" value="KAF2761233.1"/>
    <property type="molecule type" value="Genomic_DNA"/>
</dbReference>
<dbReference type="GeneID" id="54481277"/>
<keyword evidence="2" id="KW-0472">Membrane</keyword>
<gene>
    <name evidence="3" type="ORF">EJ05DRAFT_257190</name>
</gene>
<evidence type="ECO:0000256" key="2">
    <source>
        <dbReference type="SAM" id="Phobius"/>
    </source>
</evidence>
<proteinExistence type="predicted"/>
<name>A0A6A6WET9_9PEZI</name>
<evidence type="ECO:0000256" key="1">
    <source>
        <dbReference type="SAM" id="MobiDB-lite"/>
    </source>
</evidence>
<dbReference type="AlphaFoldDB" id="A0A6A6WET9"/>
<accession>A0A6A6WET9</accession>
<sequence length="201" mass="23450">MVNLRDLSSVDQQPQECILVKEWHRNTKYYTTWSTLSISSIHPASHTGDRLQKKTKIDMYPRILPTNRKRKKEGRPRRCNSQNTTSLLKRKKTPCVHGRATLEQRIWHAETDIIYIKHNATFPPPPPQKTQKSVKLSAQSFLMLSPKPEKVSFCFCFFSLNSTLGTRIHITFLCVCLFFSCIPVMMRLRIYEEAVSDGRFF</sequence>